<comment type="caution">
    <text evidence="1">The sequence shown here is derived from an EMBL/GenBank/DDBJ whole genome shotgun (WGS) entry which is preliminary data.</text>
</comment>
<name>A0AAW5N6W5_9BACT</name>
<gene>
    <name evidence="1" type="ORF">NW209_01755</name>
</gene>
<evidence type="ECO:0008006" key="3">
    <source>
        <dbReference type="Google" id="ProtNLM"/>
    </source>
</evidence>
<reference evidence="1 2" key="1">
    <citation type="submission" date="2022-08" db="EMBL/GenBank/DDBJ databases">
        <authorList>
            <person name="Zeman M."/>
            <person name="Kubasova T."/>
        </authorList>
    </citation>
    <scope>NUCLEOTIDE SEQUENCE [LARGE SCALE GENOMIC DNA]</scope>
    <source>
        <strain evidence="1 2">ET62</strain>
    </source>
</reference>
<evidence type="ECO:0000313" key="2">
    <source>
        <dbReference type="Proteomes" id="UP001204579"/>
    </source>
</evidence>
<accession>A0AAW5N6W5</accession>
<organism evidence="1 2">
    <name type="scientific">Phocaeicola barnesiae</name>
    <dbReference type="NCBI Taxonomy" id="376804"/>
    <lineage>
        <taxon>Bacteria</taxon>
        <taxon>Pseudomonadati</taxon>
        <taxon>Bacteroidota</taxon>
        <taxon>Bacteroidia</taxon>
        <taxon>Bacteroidales</taxon>
        <taxon>Bacteroidaceae</taxon>
        <taxon>Phocaeicola</taxon>
    </lineage>
</organism>
<dbReference type="AlphaFoldDB" id="A0AAW5N6W5"/>
<sequence length="59" mass="6955">MNEQTKRKIAYALRGRKKSATTKKLISQALRNQPKTKQHKQAISEAMKALWQRKNNLYK</sequence>
<proteinExistence type="predicted"/>
<evidence type="ECO:0000313" key="1">
    <source>
        <dbReference type="EMBL" id="MCR8872754.1"/>
    </source>
</evidence>
<dbReference type="EMBL" id="JANRHJ010000002">
    <property type="protein sequence ID" value="MCR8872754.1"/>
    <property type="molecule type" value="Genomic_DNA"/>
</dbReference>
<dbReference type="Proteomes" id="UP001204579">
    <property type="component" value="Unassembled WGS sequence"/>
</dbReference>
<protein>
    <recommendedName>
        <fullName evidence="3">Nuclease associated modular domain-containing protein</fullName>
    </recommendedName>
</protein>
<dbReference type="RefSeq" id="WP_258335240.1">
    <property type="nucleotide sequence ID" value="NZ_JANRHJ010000002.1"/>
</dbReference>
<keyword evidence="2" id="KW-1185">Reference proteome</keyword>